<dbReference type="GO" id="GO:0031405">
    <property type="term" value="F:lipoic acid binding"/>
    <property type="evidence" value="ECO:0007669"/>
    <property type="project" value="TreeGrafter"/>
</dbReference>
<dbReference type="Gene3D" id="3.30.559.10">
    <property type="entry name" value="Chloramphenicol acetyltransferase-like domain"/>
    <property type="match status" value="1"/>
</dbReference>
<dbReference type="GO" id="GO:0016407">
    <property type="term" value="F:acetyltransferase activity"/>
    <property type="evidence" value="ECO:0007669"/>
    <property type="project" value="TreeGrafter"/>
</dbReference>
<organism evidence="6 7">
    <name type="scientific">Hydrogenispora ethanolica</name>
    <dbReference type="NCBI Taxonomy" id="1082276"/>
    <lineage>
        <taxon>Bacteria</taxon>
        <taxon>Bacillati</taxon>
        <taxon>Bacillota</taxon>
        <taxon>Hydrogenispora</taxon>
    </lineage>
</organism>
<evidence type="ECO:0000259" key="5">
    <source>
        <dbReference type="Pfam" id="PF00198"/>
    </source>
</evidence>
<keyword evidence="4" id="KW-0812">Transmembrane</keyword>
<feature type="domain" description="2-oxoacid dehydrogenase acyltransferase catalytic" evidence="5">
    <location>
        <begin position="185"/>
        <end position="263"/>
    </location>
</feature>
<comment type="caution">
    <text evidence="6">The sequence shown here is derived from an EMBL/GenBank/DDBJ whole genome shotgun (WGS) entry which is preliminary data.</text>
</comment>
<gene>
    <name evidence="6" type="ORF">EDC14_101542</name>
</gene>
<dbReference type="InterPro" id="IPR001078">
    <property type="entry name" value="2-oxoacid_DH_actylTfrase"/>
</dbReference>
<dbReference type="Proteomes" id="UP000295008">
    <property type="component" value="Unassembled WGS sequence"/>
</dbReference>
<dbReference type="SUPFAM" id="SSF52777">
    <property type="entry name" value="CoA-dependent acyltransferases"/>
    <property type="match status" value="1"/>
</dbReference>
<protein>
    <submittedName>
        <fullName evidence="6">2-oxoacid dehydrogenase/acyltransferase catalytic subunit</fullName>
    </submittedName>
</protein>
<dbReference type="Pfam" id="PF00198">
    <property type="entry name" value="2-oxoacid_dh"/>
    <property type="match status" value="2"/>
</dbReference>
<keyword evidence="4" id="KW-0472">Membrane</keyword>
<dbReference type="InterPro" id="IPR023213">
    <property type="entry name" value="CAT-like_dom_sf"/>
</dbReference>
<keyword evidence="7" id="KW-1185">Reference proteome</keyword>
<keyword evidence="2 6" id="KW-0808">Transferase</keyword>
<feature type="transmembrane region" description="Helical" evidence="4">
    <location>
        <begin position="194"/>
        <end position="218"/>
    </location>
</feature>
<keyword evidence="4" id="KW-1133">Transmembrane helix</keyword>
<sequence>MAERAKHTIKEFPASRLATLDVGYLGLRKHHVKALLEVDVTRARQLLKAYRRRRKTELSFNAWFVKCVSQAVAENRTAHAIRQGRNKLVVFEDVDISLIVEKELGGEKVPLPVVLRQVNEKSFAAIQAEIKAAKEQTVQDTRDYVLGGNPRSRAMRLYLALPQFLRLAAWKFILRRPFLVKQLSGTVVVTSVGMMGIGAGWIIPVSFLPLCFALGAVVKKPGVCQDRVEIREYLHLTVLMDHDVIDGAPAARFVARLTSLLESGYGLDIEEPVN</sequence>
<feature type="domain" description="2-oxoacid dehydrogenase acyltransferase catalytic" evidence="5">
    <location>
        <begin position="31"/>
        <end position="137"/>
    </location>
</feature>
<evidence type="ECO:0000256" key="2">
    <source>
        <dbReference type="ARBA" id="ARBA00022679"/>
    </source>
</evidence>
<reference evidence="6 7" key="1">
    <citation type="submission" date="2019-03" db="EMBL/GenBank/DDBJ databases">
        <title>Genomic Encyclopedia of Type Strains, Phase IV (KMG-IV): sequencing the most valuable type-strain genomes for metagenomic binning, comparative biology and taxonomic classification.</title>
        <authorList>
            <person name="Goeker M."/>
        </authorList>
    </citation>
    <scope>NUCLEOTIDE SEQUENCE [LARGE SCALE GENOMIC DNA]</scope>
    <source>
        <strain evidence="6 7">LX-B</strain>
    </source>
</reference>
<comment type="cofactor">
    <cofactor evidence="1">
        <name>(R)-lipoate</name>
        <dbReference type="ChEBI" id="CHEBI:83088"/>
    </cofactor>
</comment>
<dbReference type="PANTHER" id="PTHR43178">
    <property type="entry name" value="DIHYDROLIPOAMIDE ACETYLTRANSFERASE COMPONENT OF PYRUVATE DEHYDROGENASE COMPLEX"/>
    <property type="match status" value="1"/>
</dbReference>
<dbReference type="EMBL" id="SLUN01000015">
    <property type="protein sequence ID" value="TCL66499.1"/>
    <property type="molecule type" value="Genomic_DNA"/>
</dbReference>
<evidence type="ECO:0000256" key="4">
    <source>
        <dbReference type="SAM" id="Phobius"/>
    </source>
</evidence>
<proteinExistence type="predicted"/>
<name>A0A4R1RKF6_HYDET</name>
<dbReference type="AlphaFoldDB" id="A0A4R1RKF6"/>
<evidence type="ECO:0000313" key="6">
    <source>
        <dbReference type="EMBL" id="TCL66499.1"/>
    </source>
</evidence>
<keyword evidence="3 6" id="KW-0012">Acyltransferase</keyword>
<dbReference type="RefSeq" id="WP_165908000.1">
    <property type="nucleotide sequence ID" value="NZ_SLUN01000015.1"/>
</dbReference>
<dbReference type="GO" id="GO:0005737">
    <property type="term" value="C:cytoplasm"/>
    <property type="evidence" value="ECO:0007669"/>
    <property type="project" value="TreeGrafter"/>
</dbReference>
<evidence type="ECO:0000256" key="3">
    <source>
        <dbReference type="ARBA" id="ARBA00023315"/>
    </source>
</evidence>
<dbReference type="InterPro" id="IPR050743">
    <property type="entry name" value="2-oxoacid_DH_E2_comp"/>
</dbReference>
<evidence type="ECO:0000256" key="1">
    <source>
        <dbReference type="ARBA" id="ARBA00001938"/>
    </source>
</evidence>
<evidence type="ECO:0000313" key="7">
    <source>
        <dbReference type="Proteomes" id="UP000295008"/>
    </source>
</evidence>
<dbReference type="PANTHER" id="PTHR43178:SF5">
    <property type="entry name" value="LIPOAMIDE ACYLTRANSFERASE COMPONENT OF BRANCHED-CHAIN ALPHA-KETO ACID DEHYDROGENASE COMPLEX, MITOCHONDRIAL"/>
    <property type="match status" value="1"/>
</dbReference>
<accession>A0A4R1RKF6</accession>